<dbReference type="Gene3D" id="3.40.50.720">
    <property type="entry name" value="NAD(P)-binding Rossmann-like Domain"/>
    <property type="match status" value="1"/>
</dbReference>
<organism evidence="9 10">
    <name type="scientific">Candidatus Thermofonsia Clade 1 bacterium</name>
    <dbReference type="NCBI Taxonomy" id="2364210"/>
    <lineage>
        <taxon>Bacteria</taxon>
        <taxon>Bacillati</taxon>
        <taxon>Chloroflexota</taxon>
        <taxon>Candidatus Thermofontia</taxon>
        <taxon>Candidatus Thermofonsia Clade 1</taxon>
    </lineage>
</organism>
<reference evidence="9 10" key="1">
    <citation type="submission" date="2017-11" db="EMBL/GenBank/DDBJ databases">
        <title>Evolution of Phototrophy in the Chloroflexi Phylum Driven by Horizontal Gene Transfer.</title>
        <authorList>
            <person name="Ward L.M."/>
            <person name="Hemp J."/>
            <person name="Shih P.M."/>
            <person name="Mcglynn S.E."/>
            <person name="Fischer W."/>
        </authorList>
    </citation>
    <scope>NUCLEOTIDE SEQUENCE [LARGE SCALE GENOMIC DNA]</scope>
    <source>
        <strain evidence="9">CP2_2F</strain>
    </source>
</reference>
<dbReference type="PANTHER" id="PTHR30576:SF0">
    <property type="entry name" value="UNDECAPRENYL-PHOSPHATE N-ACETYLGALACTOSAMINYL 1-PHOSPHATE TRANSFERASE-RELATED"/>
    <property type="match status" value="1"/>
</dbReference>
<dbReference type="NCBIfam" id="TIGR03025">
    <property type="entry name" value="EPS_sugtrans"/>
    <property type="match status" value="1"/>
</dbReference>
<dbReference type="GO" id="GO:0016020">
    <property type="term" value="C:membrane"/>
    <property type="evidence" value="ECO:0007669"/>
    <property type="project" value="UniProtKB-SubCell"/>
</dbReference>
<dbReference type="Pfam" id="PF02397">
    <property type="entry name" value="Bac_transf"/>
    <property type="match status" value="1"/>
</dbReference>
<dbReference type="InterPro" id="IPR036291">
    <property type="entry name" value="NAD(P)-bd_dom_sf"/>
</dbReference>
<evidence type="ECO:0000259" key="8">
    <source>
        <dbReference type="Pfam" id="PF02397"/>
    </source>
</evidence>
<dbReference type="GO" id="GO:0016780">
    <property type="term" value="F:phosphotransferase activity, for other substituted phosphate groups"/>
    <property type="evidence" value="ECO:0007669"/>
    <property type="project" value="TreeGrafter"/>
</dbReference>
<evidence type="ECO:0000256" key="1">
    <source>
        <dbReference type="ARBA" id="ARBA00004141"/>
    </source>
</evidence>
<dbReference type="Proteomes" id="UP000228921">
    <property type="component" value="Unassembled WGS sequence"/>
</dbReference>
<accession>A0A2M8NYI3</accession>
<comment type="similarity">
    <text evidence="2">Belongs to the bacterial sugar transferase family.</text>
</comment>
<sequence length="466" mass="52470">MRSFLAALLVLIDIGALGAAFWLGYMARRELPLFAAPIDPPSLRAYLPVFLIQTATILTVFYFARLYHQRRAASRIDTLYAIAASVSIGVVMSNGISSILLKGTGVGTDYPRQMILYVWLFTLISVTLGREVHRQITVRLRKAGFARDRVLIVGSGEVAQGIIQHIQANPQLGYRIIGAVNGESGGSVAHVPIIGTAAELSDLIDIYHIDEVIIAQPELQRQELVSLVARCQRGRVSIKIYPDLFSYMAGGMSVDDLGGLPLLSVRDVALRGWKLSLKRGLDIFGAAFGLIFLSPFMLLTAILIKRESPGPVFFVQERMGLDGRPFPMLKFRSMRIDAEKDGPGWTKENDPRVTRIGRWMRRNNWDEIPNLINVLLGHMSLVGPRPEQPHFVQQFREKIPRYMERHREKAGVTGWAQVNGLRGDTSIEERIKYDLWYVENWSFWLDVKIILRTIIQTLTGRSKNAY</sequence>
<evidence type="ECO:0000313" key="9">
    <source>
        <dbReference type="EMBL" id="PJF30357.1"/>
    </source>
</evidence>
<dbReference type="InterPro" id="IPR017473">
    <property type="entry name" value="Undecaprenyl-P_gluc_Ptfrase"/>
</dbReference>
<evidence type="ECO:0000256" key="4">
    <source>
        <dbReference type="ARBA" id="ARBA00022692"/>
    </source>
</evidence>
<feature type="domain" description="Bacterial sugar transferase" evidence="8">
    <location>
        <begin position="278"/>
        <end position="458"/>
    </location>
</feature>
<dbReference type="Pfam" id="PF13727">
    <property type="entry name" value="CoA_binding_3"/>
    <property type="match status" value="1"/>
</dbReference>
<keyword evidence="4 7" id="KW-0812">Transmembrane</keyword>
<keyword evidence="5 7" id="KW-1133">Transmembrane helix</keyword>
<feature type="transmembrane region" description="Helical" evidence="7">
    <location>
        <begin position="113"/>
        <end position="132"/>
    </location>
</feature>
<proteinExistence type="inferred from homology"/>
<protein>
    <submittedName>
        <fullName evidence="9">Undecaprenyl-phosphate glucose phosphotransferase</fullName>
    </submittedName>
</protein>
<feature type="transmembrane region" description="Helical" evidence="7">
    <location>
        <begin position="44"/>
        <end position="67"/>
    </location>
</feature>
<dbReference type="InterPro" id="IPR017475">
    <property type="entry name" value="EPS_sugar_tfrase"/>
</dbReference>
<evidence type="ECO:0000256" key="2">
    <source>
        <dbReference type="ARBA" id="ARBA00006464"/>
    </source>
</evidence>
<feature type="transmembrane region" description="Helical" evidence="7">
    <location>
        <begin position="281"/>
        <end position="304"/>
    </location>
</feature>
<dbReference type="PANTHER" id="PTHR30576">
    <property type="entry name" value="COLANIC BIOSYNTHESIS UDP-GLUCOSE LIPID CARRIER TRANSFERASE"/>
    <property type="match status" value="1"/>
</dbReference>
<feature type="transmembrane region" description="Helical" evidence="7">
    <location>
        <begin position="79"/>
        <end position="101"/>
    </location>
</feature>
<keyword evidence="6 7" id="KW-0472">Membrane</keyword>
<evidence type="ECO:0000256" key="7">
    <source>
        <dbReference type="SAM" id="Phobius"/>
    </source>
</evidence>
<dbReference type="NCBIfam" id="TIGR03023">
    <property type="entry name" value="WcaJ_sugtrans"/>
    <property type="match status" value="1"/>
</dbReference>
<comment type="subcellular location">
    <subcellularLocation>
        <location evidence="1">Membrane</location>
        <topology evidence="1">Multi-pass membrane protein</topology>
    </subcellularLocation>
</comment>
<dbReference type="SUPFAM" id="SSF51735">
    <property type="entry name" value="NAD(P)-binding Rossmann-fold domains"/>
    <property type="match status" value="1"/>
</dbReference>
<evidence type="ECO:0000256" key="6">
    <source>
        <dbReference type="ARBA" id="ARBA00023136"/>
    </source>
</evidence>
<keyword evidence="3 9" id="KW-0808">Transferase</keyword>
<evidence type="ECO:0000313" key="10">
    <source>
        <dbReference type="Proteomes" id="UP000228921"/>
    </source>
</evidence>
<dbReference type="InterPro" id="IPR003362">
    <property type="entry name" value="Bact_transf"/>
</dbReference>
<name>A0A2M8NYI3_9CHLR</name>
<comment type="caution">
    <text evidence="9">The sequence shown here is derived from an EMBL/GenBank/DDBJ whole genome shotgun (WGS) entry which is preliminary data.</text>
</comment>
<dbReference type="EMBL" id="PGTK01000011">
    <property type="protein sequence ID" value="PJF30357.1"/>
    <property type="molecule type" value="Genomic_DNA"/>
</dbReference>
<dbReference type="AlphaFoldDB" id="A0A2M8NYI3"/>
<gene>
    <name evidence="9" type="ORF">CUN51_08085</name>
</gene>
<evidence type="ECO:0000256" key="5">
    <source>
        <dbReference type="ARBA" id="ARBA00022989"/>
    </source>
</evidence>
<evidence type="ECO:0000256" key="3">
    <source>
        <dbReference type="ARBA" id="ARBA00022679"/>
    </source>
</evidence>